<dbReference type="AlphaFoldDB" id="A0A0B2W2R3"/>
<gene>
    <name evidence="1" type="ORF">Tcan_07435</name>
</gene>
<evidence type="ECO:0000313" key="1">
    <source>
        <dbReference type="EMBL" id="KHN87887.1"/>
    </source>
</evidence>
<dbReference type="Proteomes" id="UP000031036">
    <property type="component" value="Unassembled WGS sequence"/>
</dbReference>
<keyword evidence="2" id="KW-1185">Reference proteome</keyword>
<organism evidence="1 2">
    <name type="scientific">Toxocara canis</name>
    <name type="common">Canine roundworm</name>
    <dbReference type="NCBI Taxonomy" id="6265"/>
    <lineage>
        <taxon>Eukaryota</taxon>
        <taxon>Metazoa</taxon>
        <taxon>Ecdysozoa</taxon>
        <taxon>Nematoda</taxon>
        <taxon>Chromadorea</taxon>
        <taxon>Rhabditida</taxon>
        <taxon>Spirurina</taxon>
        <taxon>Ascaridomorpha</taxon>
        <taxon>Ascaridoidea</taxon>
        <taxon>Toxocaridae</taxon>
        <taxon>Toxocara</taxon>
    </lineage>
</organism>
<accession>A0A0B2W2R3</accession>
<sequence>MAERSPSIEFDETLIDVFKRLPRPQHLIIDLTEVEIMIADAWRCVRQRTCIERDLHSFDKEQLDKLSHLLELMERLNSLDTSDDPSNREQIIRLCNEAKEERKDWSVDAVIGSSQIHKSLHLKISLPIGPHLVEMGVDKFGTLRFEVARALQRIESYL</sequence>
<evidence type="ECO:0000313" key="2">
    <source>
        <dbReference type="Proteomes" id="UP000031036"/>
    </source>
</evidence>
<evidence type="ECO:0008006" key="3">
    <source>
        <dbReference type="Google" id="ProtNLM"/>
    </source>
</evidence>
<comment type="caution">
    <text evidence="1">The sequence shown here is derived from an EMBL/GenBank/DDBJ whole genome shotgun (WGS) entry which is preliminary data.</text>
</comment>
<name>A0A0B2W2R3_TOXCA</name>
<dbReference type="OrthoDB" id="5773249at2759"/>
<reference evidence="1 2" key="1">
    <citation type="submission" date="2014-11" db="EMBL/GenBank/DDBJ databases">
        <title>Genetic blueprint of the zoonotic pathogen Toxocara canis.</title>
        <authorList>
            <person name="Zhu X.-Q."/>
            <person name="Korhonen P.K."/>
            <person name="Cai H."/>
            <person name="Young N.D."/>
            <person name="Nejsum P."/>
            <person name="von Samson-Himmelstjerna G."/>
            <person name="Boag P.R."/>
            <person name="Tan P."/>
            <person name="Li Q."/>
            <person name="Min J."/>
            <person name="Yang Y."/>
            <person name="Wang X."/>
            <person name="Fang X."/>
            <person name="Hall R.S."/>
            <person name="Hofmann A."/>
            <person name="Sternberg P.W."/>
            <person name="Jex A.R."/>
            <person name="Gasser R.B."/>
        </authorList>
    </citation>
    <scope>NUCLEOTIDE SEQUENCE [LARGE SCALE GENOMIC DNA]</scope>
    <source>
        <strain evidence="1">PN_DK_2014</strain>
    </source>
</reference>
<dbReference type="EMBL" id="JPKZ01000321">
    <property type="protein sequence ID" value="KHN87887.1"/>
    <property type="molecule type" value="Genomic_DNA"/>
</dbReference>
<proteinExistence type="predicted"/>
<protein>
    <recommendedName>
        <fullName evidence="3">COMM domain-containing protein</fullName>
    </recommendedName>
</protein>